<evidence type="ECO:0000313" key="3">
    <source>
        <dbReference type="Proteomes" id="UP001317001"/>
    </source>
</evidence>
<evidence type="ECO:0000256" key="1">
    <source>
        <dbReference type="SAM" id="SignalP"/>
    </source>
</evidence>
<sequence>MKRLALAVCALGSTLGVQAQALNEVELNIFNTIVNQSVEIGYEHFIDQDQSIGADLLINDRFSYYGQNKKEGKFKQFNTNAIAVNYSFYFGGKEGEHASGFYAQPFLKYRFGDYEHDVEIAQGVYQRQTVDMNSLIIGVGGGYKLVKNDAFTVAPFVNIGRNFKQEVADEFMGVELNAGINIGYRF</sequence>
<dbReference type="EMBL" id="CP102382">
    <property type="protein sequence ID" value="UUV22483.1"/>
    <property type="molecule type" value="Genomic_DNA"/>
</dbReference>
<name>A0ABY5NVJ1_9FLAO</name>
<dbReference type="Gene3D" id="2.40.128.130">
    <property type="entry name" value="Autotransporter beta-domain"/>
    <property type="match status" value="1"/>
</dbReference>
<gene>
    <name evidence="2" type="ORF">NPX36_05430</name>
</gene>
<dbReference type="Proteomes" id="UP001317001">
    <property type="component" value="Chromosome"/>
</dbReference>
<feature type="chain" id="PRO_5045897022" evidence="1">
    <location>
        <begin position="20"/>
        <end position="186"/>
    </location>
</feature>
<reference evidence="2 3" key="1">
    <citation type="submission" date="2022-08" db="EMBL/GenBank/DDBJ databases">
        <title>Myroides zhujiangensis sp. nov., a novel bacterium isolated from sediment in the Pearl River Estuary.</title>
        <authorList>
            <person name="Cui L."/>
        </authorList>
    </citation>
    <scope>NUCLEOTIDE SEQUENCE [LARGE SCALE GENOMIC DNA]</scope>
    <source>
        <strain evidence="2 3">SCSIO 72103</strain>
    </source>
</reference>
<dbReference type="SUPFAM" id="SSF103515">
    <property type="entry name" value="Autotransporter"/>
    <property type="match status" value="1"/>
</dbReference>
<evidence type="ECO:0000313" key="2">
    <source>
        <dbReference type="EMBL" id="UUV22483.1"/>
    </source>
</evidence>
<feature type="signal peptide" evidence="1">
    <location>
        <begin position="1"/>
        <end position="19"/>
    </location>
</feature>
<keyword evidence="3" id="KW-1185">Reference proteome</keyword>
<protein>
    <submittedName>
        <fullName evidence="2">Autotransporter outer membrane beta-barrel domain-containing protein</fullName>
    </submittedName>
</protein>
<accession>A0ABY5NVJ1</accession>
<organism evidence="2 3">
    <name type="scientific">Paenimyroides aestuarii</name>
    <dbReference type="NCBI Taxonomy" id="2968490"/>
    <lineage>
        <taxon>Bacteria</taxon>
        <taxon>Pseudomonadati</taxon>
        <taxon>Bacteroidota</taxon>
        <taxon>Flavobacteriia</taxon>
        <taxon>Flavobacteriales</taxon>
        <taxon>Flavobacteriaceae</taxon>
        <taxon>Paenimyroides</taxon>
    </lineage>
</organism>
<dbReference type="InterPro" id="IPR036709">
    <property type="entry name" value="Autotransporte_beta_dom_sf"/>
</dbReference>
<proteinExistence type="predicted"/>
<dbReference type="RefSeq" id="WP_257500400.1">
    <property type="nucleotide sequence ID" value="NZ_CP102382.1"/>
</dbReference>
<keyword evidence="1" id="KW-0732">Signal</keyword>